<gene>
    <name evidence="1" type="ORF">S06H3_31203</name>
</gene>
<proteinExistence type="predicted"/>
<protein>
    <submittedName>
        <fullName evidence="1">Uncharacterized protein</fullName>
    </submittedName>
</protein>
<dbReference type="AlphaFoldDB" id="X1LKW8"/>
<comment type="caution">
    <text evidence="1">The sequence shown here is derived from an EMBL/GenBank/DDBJ whole genome shotgun (WGS) entry which is preliminary data.</text>
</comment>
<dbReference type="EMBL" id="BARV01018453">
    <property type="protein sequence ID" value="GAI20002.1"/>
    <property type="molecule type" value="Genomic_DNA"/>
</dbReference>
<feature type="non-terminal residue" evidence="1">
    <location>
        <position position="1"/>
    </location>
</feature>
<reference evidence="1" key="1">
    <citation type="journal article" date="2014" name="Front. Microbiol.">
        <title>High frequency of phylogenetically diverse reductive dehalogenase-homologous genes in deep subseafloor sedimentary metagenomes.</title>
        <authorList>
            <person name="Kawai M."/>
            <person name="Futagami T."/>
            <person name="Toyoda A."/>
            <person name="Takaki Y."/>
            <person name="Nishi S."/>
            <person name="Hori S."/>
            <person name="Arai W."/>
            <person name="Tsubouchi T."/>
            <person name="Morono Y."/>
            <person name="Uchiyama I."/>
            <person name="Ito T."/>
            <person name="Fujiyama A."/>
            <person name="Inagaki F."/>
            <person name="Takami H."/>
        </authorList>
    </citation>
    <scope>NUCLEOTIDE SEQUENCE</scope>
    <source>
        <strain evidence="1">Expedition CK06-06</strain>
    </source>
</reference>
<organism evidence="1">
    <name type="scientific">marine sediment metagenome</name>
    <dbReference type="NCBI Taxonomy" id="412755"/>
    <lineage>
        <taxon>unclassified sequences</taxon>
        <taxon>metagenomes</taxon>
        <taxon>ecological metagenomes</taxon>
    </lineage>
</organism>
<evidence type="ECO:0000313" key="1">
    <source>
        <dbReference type="EMBL" id="GAI20002.1"/>
    </source>
</evidence>
<name>X1LKW8_9ZZZZ</name>
<sequence length="43" mass="4817">IAFTNVYDLLLVIVEIVYTGLFRKCINVVVIQVGMKVLEGIGY</sequence>
<accession>X1LKW8</accession>